<reference evidence="1" key="1">
    <citation type="journal article" date="2015" name="Nature">
        <title>Complex archaea that bridge the gap between prokaryotes and eukaryotes.</title>
        <authorList>
            <person name="Spang A."/>
            <person name="Saw J.H."/>
            <person name="Jorgensen S.L."/>
            <person name="Zaremba-Niedzwiedzka K."/>
            <person name="Martijn J."/>
            <person name="Lind A.E."/>
            <person name="van Eijk R."/>
            <person name="Schleper C."/>
            <person name="Guy L."/>
            <person name="Ettema T.J."/>
        </authorList>
    </citation>
    <scope>NUCLEOTIDE SEQUENCE</scope>
</reference>
<accession>A0A0F9V7U6</accession>
<dbReference type="InterPro" id="IPR029475">
    <property type="entry name" value="DUF6807"/>
</dbReference>
<comment type="caution">
    <text evidence="1">The sequence shown here is derived from an EMBL/GenBank/DDBJ whole genome shotgun (WGS) entry which is preliminary data.</text>
</comment>
<gene>
    <name evidence="1" type="ORF">LCGC14_0118940</name>
</gene>
<organism evidence="1">
    <name type="scientific">marine sediment metagenome</name>
    <dbReference type="NCBI Taxonomy" id="412755"/>
    <lineage>
        <taxon>unclassified sequences</taxon>
        <taxon>metagenomes</taxon>
        <taxon>ecological metagenomes</taxon>
    </lineage>
</organism>
<proteinExistence type="predicted"/>
<dbReference type="AlphaFoldDB" id="A0A0F9V7U6"/>
<protein>
    <recommendedName>
        <fullName evidence="2">Methane oxygenase PmoA</fullName>
    </recommendedName>
</protein>
<dbReference type="PROSITE" id="PS51257">
    <property type="entry name" value="PROKAR_LIPOPROTEIN"/>
    <property type="match status" value="1"/>
</dbReference>
<name>A0A0F9V7U6_9ZZZZ</name>
<evidence type="ECO:0008006" key="2">
    <source>
        <dbReference type="Google" id="ProtNLM"/>
    </source>
</evidence>
<evidence type="ECO:0000313" key="1">
    <source>
        <dbReference type="EMBL" id="KKO01306.1"/>
    </source>
</evidence>
<sequence length="359" mass="40677">MFKIKYAFFLIVTILFMSCKEKKETVVDGNSSDINGVENPEITFSHDEENKKIEVRINGKLFTNYVYDGQTPKPILYPIVTKSGKTVTRGFPFESRPSERVDHPHHAGLWFNYGDVNGLDFWNNSYAIPDDEKQKYGSIIHEELISMDEDKGSITVKAVWQSPTKVDLLEETTQFVFSEVDNTRIIDRITTLKALEKVAFNDNKEGMLGIRVARELEMPSDKPAEFTDAEGNVTEVKVLNNEGVHGNYFASGGLTGDDVWGTRNEWVKLESDIKGEPVSVTIIDNKNNVGFPTYWHARGYGLFAANTLGQAAFSEEKEALNFKLKEGESTTFKYRILIHNGTILKKEEIAKSFNEFNQL</sequence>
<dbReference type="Pfam" id="PF14100">
    <property type="entry name" value="DUF6807"/>
    <property type="match status" value="1"/>
</dbReference>
<dbReference type="EMBL" id="LAZR01000036">
    <property type="protein sequence ID" value="KKO01306.1"/>
    <property type="molecule type" value="Genomic_DNA"/>
</dbReference>